<dbReference type="InterPro" id="IPR002104">
    <property type="entry name" value="Integrase_catalytic"/>
</dbReference>
<name>A0A073ITU4_9BACT</name>
<proteinExistence type="predicted"/>
<dbReference type="EMBL" id="JMKI01000006">
    <property type="protein sequence ID" value="KEJ93199.1"/>
    <property type="molecule type" value="Genomic_DNA"/>
</dbReference>
<dbReference type="InterPro" id="IPR013762">
    <property type="entry name" value="Integrase-like_cat_sf"/>
</dbReference>
<accession>A0A073ITU4</accession>
<dbReference type="GeneID" id="90982854"/>
<dbReference type="AlphaFoldDB" id="A0A073ITU4"/>
<dbReference type="OrthoDB" id="9788852at2"/>
<evidence type="ECO:0000259" key="2">
    <source>
        <dbReference type="PROSITE" id="PS51898"/>
    </source>
</evidence>
<dbReference type="Proteomes" id="UP000027665">
    <property type="component" value="Unassembled WGS sequence"/>
</dbReference>
<feature type="domain" description="Tyr recombinase" evidence="2">
    <location>
        <begin position="2"/>
        <end position="194"/>
    </location>
</feature>
<dbReference type="GO" id="GO:0003677">
    <property type="term" value="F:DNA binding"/>
    <property type="evidence" value="ECO:0007669"/>
    <property type="project" value="InterPro"/>
</dbReference>
<comment type="caution">
    <text evidence="3">The sequence shown here is derived from an EMBL/GenBank/DDBJ whole genome shotgun (WGS) entry which is preliminary data.</text>
</comment>
<dbReference type="InterPro" id="IPR011010">
    <property type="entry name" value="DNA_brk_join_enz"/>
</dbReference>
<keyword evidence="4" id="KW-1185">Reference proteome</keyword>
<dbReference type="STRING" id="2754.EH55_12925"/>
<dbReference type="eggNOG" id="COG0582">
    <property type="taxonomic scope" value="Bacteria"/>
</dbReference>
<dbReference type="PANTHER" id="PTHR30349:SF82">
    <property type="entry name" value="INTEGRASE_RECOMBINASE YOEC-RELATED"/>
    <property type="match status" value="1"/>
</dbReference>
<dbReference type="GO" id="GO:0006310">
    <property type="term" value="P:DNA recombination"/>
    <property type="evidence" value="ECO:0007669"/>
    <property type="project" value="UniProtKB-KW"/>
</dbReference>
<dbReference type="Gene3D" id="1.10.443.10">
    <property type="entry name" value="Intergrase catalytic core"/>
    <property type="match status" value="1"/>
</dbReference>
<evidence type="ECO:0000256" key="1">
    <source>
        <dbReference type="ARBA" id="ARBA00023172"/>
    </source>
</evidence>
<sequence>MNQTVPIRTEPEIHAFLRCLKEWNRNYYIAALIGINWGLRCSDILAMQVGDVAVHGCGRRVHVIDRLAIREIKTGKTRHILVTDKMRRALREHIRKMNGWVEETPLVLSQKKDGEGKAKALSRQQLWHVISVAAAMAGIPGEIGTHSLRKTYAYQAWRNGTRVDVIQKEFGHVNLETTHRYACIPIKEQEDIYRKVNF</sequence>
<dbReference type="RefSeq" id="WP_037974546.1">
    <property type="nucleotide sequence ID" value="NZ_JMKI01000006.1"/>
</dbReference>
<evidence type="ECO:0000313" key="3">
    <source>
        <dbReference type="EMBL" id="KEJ93199.1"/>
    </source>
</evidence>
<dbReference type="GO" id="GO:0015074">
    <property type="term" value="P:DNA integration"/>
    <property type="evidence" value="ECO:0007669"/>
    <property type="project" value="InterPro"/>
</dbReference>
<protein>
    <recommendedName>
        <fullName evidence="2">Tyr recombinase domain-containing protein</fullName>
    </recommendedName>
</protein>
<dbReference type="InterPro" id="IPR050090">
    <property type="entry name" value="Tyrosine_recombinase_XerCD"/>
</dbReference>
<organism evidence="3 4">
    <name type="scientific">Synergistes jonesii</name>
    <dbReference type="NCBI Taxonomy" id="2754"/>
    <lineage>
        <taxon>Bacteria</taxon>
        <taxon>Thermotogati</taxon>
        <taxon>Synergistota</taxon>
        <taxon>Synergistia</taxon>
        <taxon>Synergistales</taxon>
        <taxon>Synergistaceae</taxon>
        <taxon>Synergistes</taxon>
    </lineage>
</organism>
<evidence type="ECO:0000313" key="4">
    <source>
        <dbReference type="Proteomes" id="UP000027665"/>
    </source>
</evidence>
<gene>
    <name evidence="3" type="ORF">EH55_12925</name>
</gene>
<reference evidence="3 4" key="1">
    <citation type="submission" date="2014-04" db="EMBL/GenBank/DDBJ databases">
        <title>Draft Genome Sequence of Synergistes jonesii.</title>
        <authorList>
            <person name="Coil D.A."/>
            <person name="Eisen J.A."/>
            <person name="Holland-Moritz H.E."/>
        </authorList>
    </citation>
    <scope>NUCLEOTIDE SEQUENCE [LARGE SCALE GENOMIC DNA]</scope>
    <source>
        <strain evidence="3 4">78-1</strain>
    </source>
</reference>
<dbReference type="SUPFAM" id="SSF56349">
    <property type="entry name" value="DNA breaking-rejoining enzymes"/>
    <property type="match status" value="1"/>
</dbReference>
<dbReference type="Pfam" id="PF00589">
    <property type="entry name" value="Phage_integrase"/>
    <property type="match status" value="1"/>
</dbReference>
<keyword evidence="1" id="KW-0233">DNA recombination</keyword>
<dbReference type="PROSITE" id="PS51898">
    <property type="entry name" value="TYR_RECOMBINASE"/>
    <property type="match status" value="1"/>
</dbReference>
<dbReference type="PANTHER" id="PTHR30349">
    <property type="entry name" value="PHAGE INTEGRASE-RELATED"/>
    <property type="match status" value="1"/>
</dbReference>